<dbReference type="SUPFAM" id="SSF51182">
    <property type="entry name" value="RmlC-like cupins"/>
    <property type="match status" value="1"/>
</dbReference>
<accession>A0A0S2W014</accession>
<sequence>MSLIQVARYSDVKYDFKDGYARVPVLEGAFDQAHFAHCALQPGHSITPNVYSVTEHNQLFIFTKGKGYVTTPREAWNVTEPGVFVPEFDTERFTITCSADSKQPLEFLHIITELNGYDKTCLVESRMVLPRFRTISQGWTYDEDFKDNSVTTSMMLLEHRNLGRLSMGCVKGCGPIEIGQHIHNELAQWYFPLPGSEFIYTAGGEEVHMTGGDLSFTPTGFWHGSKVEAGKKCDYIWFEMCIDGYPGEIK</sequence>
<dbReference type="Gene3D" id="2.60.120.10">
    <property type="entry name" value="Jelly Rolls"/>
    <property type="match status" value="1"/>
</dbReference>
<dbReference type="CDD" id="cd02208">
    <property type="entry name" value="cupin_RmlC-like"/>
    <property type="match status" value="1"/>
</dbReference>
<protein>
    <recommendedName>
        <fullName evidence="3">Cupin 2 conserved barrel domain-containing protein</fullName>
    </recommendedName>
</protein>
<evidence type="ECO:0008006" key="3">
    <source>
        <dbReference type="Google" id="ProtNLM"/>
    </source>
</evidence>
<dbReference type="KEGG" id="ibu:IB211_00303"/>
<reference evidence="2" key="2">
    <citation type="submission" date="2015-04" db="EMBL/GenBank/DDBJ databases">
        <title>A butyrogenic pathway from the amino acid lysine in a human gut commensal.</title>
        <authorList>
            <person name="de Vos W.M."/>
            <person name="Bui N.T.P."/>
            <person name="Plugge C.M."/>
            <person name="Ritari J."/>
        </authorList>
    </citation>
    <scope>NUCLEOTIDE SEQUENCE [LARGE SCALE GENOMIC DNA]</scope>
    <source>
        <strain evidence="2">AF211</strain>
    </source>
</reference>
<dbReference type="eggNOG" id="ENOG502ZBTV">
    <property type="taxonomic scope" value="Bacteria"/>
</dbReference>
<keyword evidence="2" id="KW-1185">Reference proteome</keyword>
<dbReference type="InterPro" id="IPR011051">
    <property type="entry name" value="RmlC_Cupin_sf"/>
</dbReference>
<evidence type="ECO:0000313" key="2">
    <source>
        <dbReference type="Proteomes" id="UP000064844"/>
    </source>
</evidence>
<dbReference type="InterPro" id="IPR014710">
    <property type="entry name" value="RmlC-like_jellyroll"/>
</dbReference>
<dbReference type="Proteomes" id="UP000064844">
    <property type="component" value="Chromosome"/>
</dbReference>
<gene>
    <name evidence="1" type="ORF">IB211_00303</name>
</gene>
<dbReference type="RefSeq" id="WP_058116880.1">
    <property type="nucleotide sequence ID" value="NZ_CP011307.1"/>
</dbReference>
<reference evidence="1 2" key="1">
    <citation type="journal article" date="2015" name="Nat. Commun.">
        <title>Production of butyrate from lysine and the Amadori product fructoselysine by a human gut commensal.</title>
        <authorList>
            <person name="Bui T.P."/>
            <person name="Ritari J."/>
            <person name="Boeren S."/>
            <person name="de Waard P."/>
            <person name="Plugge C.M."/>
            <person name="de Vos W.M."/>
        </authorList>
    </citation>
    <scope>NUCLEOTIDE SEQUENCE [LARGE SCALE GENOMIC DNA]</scope>
    <source>
        <strain evidence="1 2">AF211</strain>
    </source>
</reference>
<dbReference type="EMBL" id="CP011307">
    <property type="protein sequence ID" value="ALP92699.1"/>
    <property type="molecule type" value="Genomic_DNA"/>
</dbReference>
<name>A0A0S2W014_9FIRM</name>
<proteinExistence type="predicted"/>
<dbReference type="AlphaFoldDB" id="A0A0S2W014"/>
<organism evidence="1 2">
    <name type="scientific">Intestinimonas butyriciproducens</name>
    <dbReference type="NCBI Taxonomy" id="1297617"/>
    <lineage>
        <taxon>Bacteria</taxon>
        <taxon>Bacillati</taxon>
        <taxon>Bacillota</taxon>
        <taxon>Clostridia</taxon>
        <taxon>Eubacteriales</taxon>
        <taxon>Intestinimonas</taxon>
    </lineage>
</organism>
<dbReference type="STRING" id="1297617.IB211_00303"/>
<evidence type="ECO:0000313" key="1">
    <source>
        <dbReference type="EMBL" id="ALP92699.1"/>
    </source>
</evidence>